<sequence length="519" mass="57380">MARIIDTGVDVETTLEDDNSYGHEKTETVTQATPHQKRHTINSLERYIRLPTIVFFGVVLLASWESFAVTFQFALLNGGPASMLYGSILAGIGVITIGLSLAELASIDPTVGAQYRWSANLAPAAPRFWGLMQGWMTVSAWCFACAGPTSSLSLLITSLVTFNQETYVPERWHTSLIMIATMIIPLLCNLWFRKVLNILETFGGILHICLFVVFIAVLAAMGSKSDTDFVFRTLTHDVSGWSDPGVAWCLGLLSATFSLSGVDSVLHMSDEVKDVWTHIPYSIIWACVTNSVMLFIFVVVLLFFIGPLNNVTTAPLPLIYVLYDATNSKPATNVLVIFISIIYFCAMFNIFASVSRLIWAFANDHGLPFSGFFAYVHPTLQVPTNALMLVGAIVVLLSLIYIGSATAFNAIISLQTLGLYTSYFFPILFILLRKLRGAAAEPPYGPFRMARRSGMFVNAFALCYLAFIITWMPFPSVLPVDKDNMNYAGPIFGGMVLLALADWCINGRKRFRMPVKRYG</sequence>
<evidence type="ECO:0000256" key="5">
    <source>
        <dbReference type="ARBA" id="ARBA00023136"/>
    </source>
</evidence>
<feature type="transmembrane region" description="Helical" evidence="6">
    <location>
        <begin position="84"/>
        <end position="107"/>
    </location>
</feature>
<dbReference type="PIRSF" id="PIRSF006060">
    <property type="entry name" value="AA_transporter"/>
    <property type="match status" value="1"/>
</dbReference>
<feature type="transmembrane region" description="Helical" evidence="6">
    <location>
        <begin position="408"/>
        <end position="432"/>
    </location>
</feature>
<dbReference type="PANTHER" id="PTHR45649:SF5">
    <property type="entry name" value="GABA TRANSPORTER (EUROFUNG)-RELATED"/>
    <property type="match status" value="1"/>
</dbReference>
<keyword evidence="2" id="KW-0813">Transport</keyword>
<keyword evidence="4 6" id="KW-1133">Transmembrane helix</keyword>
<dbReference type="Pfam" id="PF13520">
    <property type="entry name" value="AA_permease_2"/>
    <property type="match status" value="1"/>
</dbReference>
<proteinExistence type="predicted"/>
<accession>A0A9P8URB2</accession>
<feature type="transmembrane region" description="Helical" evidence="6">
    <location>
        <begin position="47"/>
        <end position="64"/>
    </location>
</feature>
<dbReference type="GeneID" id="70124065"/>
<dbReference type="RefSeq" id="XP_045960844.1">
    <property type="nucleotide sequence ID" value="XM_046095172.1"/>
</dbReference>
<feature type="transmembrane region" description="Helical" evidence="6">
    <location>
        <begin position="486"/>
        <end position="505"/>
    </location>
</feature>
<evidence type="ECO:0000256" key="6">
    <source>
        <dbReference type="SAM" id="Phobius"/>
    </source>
</evidence>
<feature type="transmembrane region" description="Helical" evidence="6">
    <location>
        <begin position="334"/>
        <end position="361"/>
    </location>
</feature>
<dbReference type="Gene3D" id="1.20.1740.10">
    <property type="entry name" value="Amino acid/polyamine transporter I"/>
    <property type="match status" value="1"/>
</dbReference>
<dbReference type="AlphaFoldDB" id="A0A9P8URB2"/>
<keyword evidence="5 6" id="KW-0472">Membrane</keyword>
<evidence type="ECO:0000256" key="2">
    <source>
        <dbReference type="ARBA" id="ARBA00022448"/>
    </source>
</evidence>
<dbReference type="OrthoDB" id="3257095at2759"/>
<feature type="transmembrane region" description="Helical" evidence="6">
    <location>
        <begin position="245"/>
        <end position="262"/>
    </location>
</feature>
<feature type="transmembrane region" description="Helical" evidence="6">
    <location>
        <begin position="204"/>
        <end position="225"/>
    </location>
</feature>
<protein>
    <submittedName>
        <fullName evidence="7">Amino acid/polyamine transporter I</fullName>
    </submittedName>
</protein>
<comment type="caution">
    <text evidence="7">The sequence shown here is derived from an EMBL/GenBank/DDBJ whole genome shotgun (WGS) entry which is preliminary data.</text>
</comment>
<keyword evidence="3 6" id="KW-0812">Transmembrane</keyword>
<feature type="transmembrane region" description="Helical" evidence="6">
    <location>
        <begin position="382"/>
        <end position="402"/>
    </location>
</feature>
<evidence type="ECO:0000313" key="8">
    <source>
        <dbReference type="Proteomes" id="UP000758603"/>
    </source>
</evidence>
<keyword evidence="8" id="KW-1185">Reference proteome</keyword>
<dbReference type="PANTHER" id="PTHR45649">
    <property type="entry name" value="AMINO-ACID PERMEASE BAT1"/>
    <property type="match status" value="1"/>
</dbReference>
<feature type="transmembrane region" description="Helical" evidence="6">
    <location>
        <begin position="283"/>
        <end position="305"/>
    </location>
</feature>
<feature type="transmembrane region" description="Helical" evidence="6">
    <location>
        <begin position="453"/>
        <end position="474"/>
    </location>
</feature>
<dbReference type="EMBL" id="JAGPXC010000002">
    <property type="protein sequence ID" value="KAH6656610.1"/>
    <property type="molecule type" value="Genomic_DNA"/>
</dbReference>
<comment type="subcellular location">
    <subcellularLocation>
        <location evidence="1">Membrane</location>
        <topology evidence="1">Multi-pass membrane protein</topology>
    </subcellularLocation>
</comment>
<name>A0A9P8URB2_9PEZI</name>
<evidence type="ECO:0000256" key="1">
    <source>
        <dbReference type="ARBA" id="ARBA00004141"/>
    </source>
</evidence>
<dbReference type="GO" id="GO:0016020">
    <property type="term" value="C:membrane"/>
    <property type="evidence" value="ECO:0007669"/>
    <property type="project" value="UniProtKB-SubCell"/>
</dbReference>
<dbReference type="GO" id="GO:0022857">
    <property type="term" value="F:transmembrane transporter activity"/>
    <property type="evidence" value="ECO:0007669"/>
    <property type="project" value="InterPro"/>
</dbReference>
<organism evidence="7 8">
    <name type="scientific">Truncatella angustata</name>
    <dbReference type="NCBI Taxonomy" id="152316"/>
    <lineage>
        <taxon>Eukaryota</taxon>
        <taxon>Fungi</taxon>
        <taxon>Dikarya</taxon>
        <taxon>Ascomycota</taxon>
        <taxon>Pezizomycotina</taxon>
        <taxon>Sordariomycetes</taxon>
        <taxon>Xylariomycetidae</taxon>
        <taxon>Amphisphaeriales</taxon>
        <taxon>Sporocadaceae</taxon>
        <taxon>Truncatella</taxon>
    </lineage>
</organism>
<dbReference type="Proteomes" id="UP000758603">
    <property type="component" value="Unassembled WGS sequence"/>
</dbReference>
<dbReference type="InterPro" id="IPR002293">
    <property type="entry name" value="AA/rel_permease1"/>
</dbReference>
<feature type="transmembrane region" description="Helical" evidence="6">
    <location>
        <begin position="138"/>
        <end position="160"/>
    </location>
</feature>
<feature type="transmembrane region" description="Helical" evidence="6">
    <location>
        <begin position="172"/>
        <end position="192"/>
    </location>
</feature>
<evidence type="ECO:0000256" key="3">
    <source>
        <dbReference type="ARBA" id="ARBA00022692"/>
    </source>
</evidence>
<reference evidence="7" key="1">
    <citation type="journal article" date="2021" name="Nat. Commun.">
        <title>Genetic determinants of endophytism in the Arabidopsis root mycobiome.</title>
        <authorList>
            <person name="Mesny F."/>
            <person name="Miyauchi S."/>
            <person name="Thiergart T."/>
            <person name="Pickel B."/>
            <person name="Atanasova L."/>
            <person name="Karlsson M."/>
            <person name="Huettel B."/>
            <person name="Barry K.W."/>
            <person name="Haridas S."/>
            <person name="Chen C."/>
            <person name="Bauer D."/>
            <person name="Andreopoulos W."/>
            <person name="Pangilinan J."/>
            <person name="LaButti K."/>
            <person name="Riley R."/>
            <person name="Lipzen A."/>
            <person name="Clum A."/>
            <person name="Drula E."/>
            <person name="Henrissat B."/>
            <person name="Kohler A."/>
            <person name="Grigoriev I.V."/>
            <person name="Martin F.M."/>
            <person name="Hacquard S."/>
        </authorList>
    </citation>
    <scope>NUCLEOTIDE SEQUENCE</scope>
    <source>
        <strain evidence="7">MPI-SDFR-AT-0073</strain>
    </source>
</reference>
<evidence type="ECO:0000256" key="4">
    <source>
        <dbReference type="ARBA" id="ARBA00022989"/>
    </source>
</evidence>
<gene>
    <name evidence="7" type="ORF">BKA67DRAFT_160878</name>
</gene>
<evidence type="ECO:0000313" key="7">
    <source>
        <dbReference type="EMBL" id="KAH6656610.1"/>
    </source>
</evidence>